<dbReference type="Pfam" id="PF25164">
    <property type="entry name" value="CoiA_N"/>
    <property type="match status" value="1"/>
</dbReference>
<gene>
    <name evidence="4" type="ORF">FTX54_010485</name>
</gene>
<protein>
    <submittedName>
        <fullName evidence="4">Competence protein CoiA family protein</fullName>
    </submittedName>
</protein>
<feature type="domain" description="Competence protein CoiA nuclease-like" evidence="1">
    <location>
        <begin position="68"/>
        <end position="213"/>
    </location>
</feature>
<dbReference type="InterPro" id="IPR010330">
    <property type="entry name" value="CoiA_nuc"/>
</dbReference>
<dbReference type="InterPro" id="IPR057252">
    <property type="entry name" value="CoiA_C"/>
</dbReference>
<dbReference type="Pfam" id="PF06054">
    <property type="entry name" value="CoiA_nuc"/>
    <property type="match status" value="1"/>
</dbReference>
<evidence type="ECO:0000259" key="1">
    <source>
        <dbReference type="Pfam" id="PF06054"/>
    </source>
</evidence>
<sequence length="395" mass="45838">MYTALNDKGKIVHAADVKNNQKGGPAYDSEHFKCPGCGNEVYVRGGSIYVKAHFAHRIFTSCNGGDGESLKHKEAKLFIKTWLEQSGYNAEIEKVLPKAGKQRADIYVSMQGKKVVLEIQRSFLDEQQFYKRQLLYEKAGYTVIWIGVREENQEVYRKRLSVLDSICFRLFPFMHAFSYNSACRKLQIETAHTQLQGGVFLFQRTLISDTQNPYDCFFSEEVPALQEKISMRIEQEWKKKAAAKRGYPRKNITQAENEVLPYYLNHRLNLNYFPALCHIPVCGFSGIRTSVEVWQSWIIIHYVQKPGEKISLTPLTKAFENQRSFTFLPLAEHRRNLIRRGILNYLLVLAEFGALRRVYPGIFEVIKPLTVKKPLEQLFADDEYVRGKWKLLFRV</sequence>
<dbReference type="RefSeq" id="WP_187254660.1">
    <property type="nucleotide sequence ID" value="NZ_CP144914.1"/>
</dbReference>
<feature type="domain" description="Competence protein CoiA-like N-terminal" evidence="2">
    <location>
        <begin position="29"/>
        <end position="63"/>
    </location>
</feature>
<dbReference type="Pfam" id="PF25166">
    <property type="entry name" value="CoiA_C"/>
    <property type="match status" value="1"/>
</dbReference>
<feature type="domain" description="Competence protein CoiA C-terminal" evidence="3">
    <location>
        <begin position="255"/>
        <end position="359"/>
    </location>
</feature>
<dbReference type="InterPro" id="IPR057253">
    <property type="entry name" value="CoiA-like_N"/>
</dbReference>
<evidence type="ECO:0000259" key="3">
    <source>
        <dbReference type="Pfam" id="PF25166"/>
    </source>
</evidence>
<name>A0AAJ8LPL7_9BACI</name>
<dbReference type="Proteomes" id="UP000321816">
    <property type="component" value="Chromosome"/>
</dbReference>
<dbReference type="KEGG" id="ahal:FTX54_010485"/>
<accession>A0AAJ8LPL7</accession>
<evidence type="ECO:0000313" key="4">
    <source>
        <dbReference type="EMBL" id="WWD78853.1"/>
    </source>
</evidence>
<evidence type="ECO:0000259" key="2">
    <source>
        <dbReference type="Pfam" id="PF25164"/>
    </source>
</evidence>
<dbReference type="AlphaFoldDB" id="A0AAJ8LPL7"/>
<proteinExistence type="predicted"/>
<organism evidence="4 5">
    <name type="scientific">Alkalicoccus halolimnae</name>
    <dbReference type="NCBI Taxonomy" id="1667239"/>
    <lineage>
        <taxon>Bacteria</taxon>
        <taxon>Bacillati</taxon>
        <taxon>Bacillota</taxon>
        <taxon>Bacilli</taxon>
        <taxon>Bacillales</taxon>
        <taxon>Bacillaceae</taxon>
        <taxon>Alkalicoccus</taxon>
    </lineage>
</organism>
<reference evidence="4 5" key="1">
    <citation type="submission" date="2024-01" db="EMBL/GenBank/DDBJ databases">
        <title>Complete Genome Sequence of Alkalicoccus halolimnae BZ-SZ-XJ29T, a Moderately Halophilic Bacterium Isolated from a Salt Lake.</title>
        <authorList>
            <person name="Zhao B."/>
        </authorList>
    </citation>
    <scope>NUCLEOTIDE SEQUENCE [LARGE SCALE GENOMIC DNA]</scope>
    <source>
        <strain evidence="4 5">BZ-SZ-XJ29</strain>
    </source>
</reference>
<keyword evidence="5" id="KW-1185">Reference proteome</keyword>
<dbReference type="EMBL" id="CP144914">
    <property type="protein sequence ID" value="WWD78853.1"/>
    <property type="molecule type" value="Genomic_DNA"/>
</dbReference>
<evidence type="ECO:0000313" key="5">
    <source>
        <dbReference type="Proteomes" id="UP000321816"/>
    </source>
</evidence>